<keyword evidence="2" id="KW-0479">Metal-binding</keyword>
<keyword evidence="7" id="KW-0732">Signal</keyword>
<organism evidence="9 10">
    <name type="scientific">Bombyx mori</name>
    <name type="common">Silk moth</name>
    <dbReference type="NCBI Taxonomy" id="7091"/>
    <lineage>
        <taxon>Eukaryota</taxon>
        <taxon>Metazoa</taxon>
        <taxon>Ecdysozoa</taxon>
        <taxon>Arthropoda</taxon>
        <taxon>Hexapoda</taxon>
        <taxon>Insecta</taxon>
        <taxon>Pterygota</taxon>
        <taxon>Neoptera</taxon>
        <taxon>Endopterygota</taxon>
        <taxon>Lepidoptera</taxon>
        <taxon>Glossata</taxon>
        <taxon>Ditrysia</taxon>
        <taxon>Bombycoidea</taxon>
        <taxon>Bombycidae</taxon>
        <taxon>Bombycinae</taxon>
        <taxon>Bombyx</taxon>
    </lineage>
</organism>
<evidence type="ECO:0000259" key="8">
    <source>
        <dbReference type="SMART" id="SM00159"/>
    </source>
</evidence>
<evidence type="ECO:0000256" key="3">
    <source>
        <dbReference type="ARBA" id="ARBA00022837"/>
    </source>
</evidence>
<dbReference type="PANTHER" id="PTHR19277">
    <property type="entry name" value="PENTRAXIN"/>
    <property type="match status" value="1"/>
</dbReference>
<dbReference type="GO" id="GO:0046872">
    <property type="term" value="F:metal ion binding"/>
    <property type="evidence" value="ECO:0007669"/>
    <property type="project" value="UniProtKB-KW"/>
</dbReference>
<comment type="cofactor">
    <cofactor evidence="1">
        <name>Ca(2+)</name>
        <dbReference type="ChEBI" id="CHEBI:29108"/>
    </cofactor>
</comment>
<dbReference type="AlphaFoldDB" id="A0A8R2HRU2"/>
<evidence type="ECO:0000313" key="9">
    <source>
        <dbReference type="EnsemblMetazoa" id="XP_021208284.1"/>
    </source>
</evidence>
<name>A0A8R2HRU2_BOMMO</name>
<keyword evidence="5" id="KW-0325">Glycoprotein</keyword>
<feature type="region of interest" description="Disordered" evidence="6">
    <location>
        <begin position="498"/>
        <end position="543"/>
    </location>
</feature>
<evidence type="ECO:0000256" key="4">
    <source>
        <dbReference type="ARBA" id="ARBA00023157"/>
    </source>
</evidence>
<reference evidence="10" key="1">
    <citation type="journal article" date="2008" name="Insect Biochem. Mol. Biol.">
        <title>The genome of a lepidopteran model insect, the silkworm Bombyx mori.</title>
        <authorList>
            <consortium name="International Silkworm Genome Consortium"/>
        </authorList>
    </citation>
    <scope>NUCLEOTIDE SEQUENCE [LARGE SCALE GENOMIC DNA]</scope>
    <source>
        <strain evidence="10">p50T</strain>
    </source>
</reference>
<dbReference type="GeneID" id="110386422"/>
<keyword evidence="4" id="KW-1015">Disulfide bond</keyword>
<feature type="domain" description="Pentraxin (PTX)" evidence="8">
    <location>
        <begin position="18"/>
        <end position="212"/>
    </location>
</feature>
<dbReference type="Gene3D" id="2.60.120.200">
    <property type="match status" value="1"/>
</dbReference>
<proteinExistence type="predicted"/>
<feature type="compositionally biased region" description="Polar residues" evidence="6">
    <location>
        <begin position="498"/>
        <end position="509"/>
    </location>
</feature>
<evidence type="ECO:0000256" key="2">
    <source>
        <dbReference type="ARBA" id="ARBA00022723"/>
    </source>
</evidence>
<evidence type="ECO:0000256" key="5">
    <source>
        <dbReference type="ARBA" id="ARBA00023180"/>
    </source>
</evidence>
<dbReference type="RefSeq" id="XP_021208284.1">
    <property type="nucleotide sequence ID" value="XM_021352609.3"/>
</dbReference>
<accession>A0A8R2HRU2</accession>
<dbReference type="Proteomes" id="UP000005204">
    <property type="component" value="Unassembled WGS sequence"/>
</dbReference>
<dbReference type="SMART" id="SM00159">
    <property type="entry name" value="PTX"/>
    <property type="match status" value="1"/>
</dbReference>
<protein>
    <recommendedName>
        <fullName evidence="8">Pentraxin (PTX) domain-containing protein</fullName>
    </recommendedName>
</protein>
<evidence type="ECO:0000256" key="7">
    <source>
        <dbReference type="SAM" id="SignalP"/>
    </source>
</evidence>
<evidence type="ECO:0000256" key="1">
    <source>
        <dbReference type="ARBA" id="ARBA00001913"/>
    </source>
</evidence>
<dbReference type="SUPFAM" id="SSF49899">
    <property type="entry name" value="Concanavalin A-like lectins/glucanases"/>
    <property type="match status" value="1"/>
</dbReference>
<dbReference type="KEGG" id="bmor:110386422"/>
<evidence type="ECO:0000313" key="10">
    <source>
        <dbReference type="Proteomes" id="UP000005204"/>
    </source>
</evidence>
<dbReference type="InterPro" id="IPR051360">
    <property type="entry name" value="Neuronal_Pentraxin_Related"/>
</dbReference>
<keyword evidence="10" id="KW-1185">Reference proteome</keyword>
<evidence type="ECO:0000256" key="6">
    <source>
        <dbReference type="SAM" id="MobiDB-lite"/>
    </source>
</evidence>
<dbReference type="EnsemblMetazoa" id="XM_021352609.2">
    <property type="protein sequence ID" value="XP_021208284.1"/>
    <property type="gene ID" value="LOC110386422"/>
</dbReference>
<dbReference type="Pfam" id="PF00354">
    <property type="entry name" value="Pentaxin"/>
    <property type="match status" value="1"/>
</dbReference>
<reference evidence="9" key="2">
    <citation type="submission" date="2022-06" db="UniProtKB">
        <authorList>
            <consortium name="EnsemblMetazoa"/>
        </authorList>
    </citation>
    <scope>IDENTIFICATION</scope>
    <source>
        <strain evidence="9">p50T (Dazao)</strain>
    </source>
</reference>
<feature type="chain" id="PRO_5035793473" description="Pentraxin (PTX) domain-containing protein" evidence="7">
    <location>
        <begin position="21"/>
        <end position="867"/>
    </location>
</feature>
<sequence length="867" mass="98898">MIKMLFHVFVLFSLLIVGEAINRSVYKIILIQKGYAQFLQYDVETPPLKEFTFCSWIRVYKTNGDQTIFTYVANGNNRIVRLCLDSGGRNLKLSIDGRVTSSTAVDIVKDAWKHICLSYQSDYGAWALYVDSRLVSCEAAQSLYGHVLPGGGSIIVGYGTADNGSSNGLEGEIFGVNMILASTIEKNYTNKNDPQHTQKPFSKNKLKTQHRNNYIILGDLQTDEIHNNFENTPFQPVVTNETKSFIKFRTPYSFVEHEVGVNLTPTKTDSDTSKEIFYFKLPNHSRSTTKNPMNFWNFVNDAGHAGKFKTTTKTLSRTEQSVTGTHELPIISEFETPPPLIPPKQKLKSQLFEVEKPPLSFYKINDDSSIRNKNSSYSKYLNTISEVETPPPVQKNTKVYGQWTSSKFAGSVLNYLKSINFYNREHKKVPSTIPLIKLSDSFPYPSELKITKLRPPPQFQRRNLVERRFDTNKKNAQINVQILEDDLRSSIIKTHAMTQPKQVKITSRGTSKKNKEHRFYRNVDDQNSDESSNSVEEVLKPQPFSLPKNTKSLKYSPQVTLQHNNLLTILPFLKSLEYFFEDSQNTESKRVEDMYTKSLSNGNKWHNVKTYSNDFTPRQINMDSDGKSGFDKKISAFNKKYPSALVKYRNQNHKLDKNEEATLLKGRELAVEVSNQSDSNKNSISILKYNHGFLPEHEKKVKISDKLNLVISGNSKARINNNFNKNVKLGNALNERNVIGVDEEQKKKSFVGGDETVPDINRYRSDLDKESVRIPGSLGPRVCKNVELYDRVLYVQPDESIDMTHILSPVRAKNVGIEFIVQNYKKCSMVDSTMNNNEMLFIDWNKTPVRLFGGAHTKTTTDLCGFF</sequence>
<keyword evidence="3" id="KW-0106">Calcium</keyword>
<feature type="signal peptide" evidence="7">
    <location>
        <begin position="1"/>
        <end position="20"/>
    </location>
</feature>
<dbReference type="PANTHER" id="PTHR19277:SF125">
    <property type="entry name" value="B6"/>
    <property type="match status" value="1"/>
</dbReference>
<dbReference type="InterPro" id="IPR001759">
    <property type="entry name" value="PTX_dom"/>
</dbReference>
<dbReference type="InterPro" id="IPR013320">
    <property type="entry name" value="ConA-like_dom_sf"/>
</dbReference>